<dbReference type="EMBL" id="JAASTW010000025">
    <property type="protein sequence ID" value="MBC1490102.1"/>
    <property type="molecule type" value="Genomic_DNA"/>
</dbReference>
<organism evidence="1 2">
    <name type="scientific">Listeria immobilis</name>
    <dbReference type="NCBI Taxonomy" id="2713502"/>
    <lineage>
        <taxon>Bacteria</taxon>
        <taxon>Bacillati</taxon>
        <taxon>Bacillota</taxon>
        <taxon>Bacilli</taxon>
        <taxon>Bacillales</taxon>
        <taxon>Listeriaceae</taxon>
        <taxon>Listeria</taxon>
    </lineage>
</organism>
<accession>A0A7X0X9M6</accession>
<dbReference type="Proteomes" id="UP000561617">
    <property type="component" value="Unassembled WGS sequence"/>
</dbReference>
<proteinExistence type="predicted"/>
<evidence type="ECO:0000313" key="2">
    <source>
        <dbReference type="Proteomes" id="UP000561617"/>
    </source>
</evidence>
<comment type="caution">
    <text evidence="1">The sequence shown here is derived from an EMBL/GenBank/DDBJ whole genome shotgun (WGS) entry which is preliminary data.</text>
</comment>
<gene>
    <name evidence="1" type="ORF">HCJ38_14010</name>
</gene>
<sequence length="154" mass="18181">MNLLDEFLNEHAITRYRLAKISGISNQLLLLYTKKGLDEYPVWLLRALAAATDQTTEEVLHKLEVIEVKHDNLYGIRSFLKKYDCSFLQEELNLYRAFRAVEALDMELENMEFDRFEKEEHLNIEKDVQKALKNAVKTIDTIRKKKINGDFEEK</sequence>
<reference evidence="1 2" key="1">
    <citation type="submission" date="2020-03" db="EMBL/GenBank/DDBJ databases">
        <title>Soil Listeria distribution.</title>
        <authorList>
            <person name="Liao J."/>
            <person name="Wiedmann M."/>
        </authorList>
    </citation>
    <scope>NUCLEOTIDE SEQUENCE [LARGE SCALE GENOMIC DNA]</scope>
    <source>
        <strain evidence="1 2">FSL L7-1554</strain>
    </source>
</reference>
<evidence type="ECO:0000313" key="1">
    <source>
        <dbReference type="EMBL" id="MBC1490102.1"/>
    </source>
</evidence>
<evidence type="ECO:0008006" key="3">
    <source>
        <dbReference type="Google" id="ProtNLM"/>
    </source>
</evidence>
<dbReference type="AlphaFoldDB" id="A0A7X0X9M6"/>
<name>A0A7X0X9M6_9LIST</name>
<protein>
    <recommendedName>
        <fullName evidence="3">HTH cro/C1-type domain-containing protein</fullName>
    </recommendedName>
</protein>
<dbReference type="RefSeq" id="WP_185381609.1">
    <property type="nucleotide sequence ID" value="NZ_JAASTW010000025.1"/>
</dbReference>